<organism evidence="3 4">
    <name type="scientific">Actinokineospora diospyrosa</name>
    <dbReference type="NCBI Taxonomy" id="103728"/>
    <lineage>
        <taxon>Bacteria</taxon>
        <taxon>Bacillati</taxon>
        <taxon>Actinomycetota</taxon>
        <taxon>Actinomycetes</taxon>
        <taxon>Pseudonocardiales</taxon>
        <taxon>Pseudonocardiaceae</taxon>
        <taxon>Actinokineospora</taxon>
    </lineage>
</organism>
<dbReference type="PANTHER" id="PTHR33744:SF1">
    <property type="entry name" value="DNA-BINDING TRANSCRIPTIONAL ACTIVATOR ADER"/>
    <property type="match status" value="1"/>
</dbReference>
<evidence type="ECO:0000259" key="1">
    <source>
        <dbReference type="Pfam" id="PF13556"/>
    </source>
</evidence>
<dbReference type="Pfam" id="PF25906">
    <property type="entry name" value="PucR-like_N"/>
    <property type="match status" value="1"/>
</dbReference>
<name>A0ABT1INS5_9PSEU</name>
<dbReference type="InterPro" id="IPR042070">
    <property type="entry name" value="PucR_C-HTH_sf"/>
</dbReference>
<dbReference type="InterPro" id="IPR051448">
    <property type="entry name" value="CdaR-like_regulators"/>
</dbReference>
<keyword evidence="4" id="KW-1185">Reference proteome</keyword>
<evidence type="ECO:0000313" key="3">
    <source>
        <dbReference type="EMBL" id="MCP2274318.1"/>
    </source>
</evidence>
<dbReference type="InterPro" id="IPR058663">
    <property type="entry name" value="PucR-like_N"/>
</dbReference>
<comment type="caution">
    <text evidence="3">The sequence shown here is derived from an EMBL/GenBank/DDBJ whole genome shotgun (WGS) entry which is preliminary data.</text>
</comment>
<dbReference type="EMBL" id="JAMTCO010000023">
    <property type="protein sequence ID" value="MCP2274318.1"/>
    <property type="molecule type" value="Genomic_DNA"/>
</dbReference>
<sequence length="376" mass="40461">MTSERPVGLWAAVPAELTARLRHTDLVADVVAEIRATVPEYADSRVLVAAVAAAVRPDGDATAALRYAGRVEYAQGRDLDALQTAVRIGARVLWRRLSEVGRSTGVPTGVLFTLADLVFAHVDDLCATALAGYTAARDQADDVLRERRRRLLHLLLACERSAAEIAELAAAADWPLPERVCVVLLEHAQDVDTDGLVDPDNPCLLVPADRVPPGLTGLVVVGPPVPPEHARESLLCARRAVALVRRGALPGTGVLRCADHLAALLLMSDEFLLARLTERTLAPLAGLTPRQRDRLTATLRAWLSTRGGVGEIATHLDVHPQTVRYRVRHLTRLLGPDLADPPRRLALEMALRGQALLVGPRWTGLPGRGQPSGGSR</sequence>
<proteinExistence type="predicted"/>
<dbReference type="InterPro" id="IPR025736">
    <property type="entry name" value="PucR_C-HTH_dom"/>
</dbReference>
<dbReference type="Pfam" id="PF13556">
    <property type="entry name" value="HTH_30"/>
    <property type="match status" value="1"/>
</dbReference>
<reference evidence="3 4" key="1">
    <citation type="submission" date="2022-06" db="EMBL/GenBank/DDBJ databases">
        <title>Genomic Encyclopedia of Archaeal and Bacterial Type Strains, Phase II (KMG-II): from individual species to whole genera.</title>
        <authorList>
            <person name="Goeker M."/>
        </authorList>
    </citation>
    <scope>NUCLEOTIDE SEQUENCE [LARGE SCALE GENOMIC DNA]</scope>
    <source>
        <strain evidence="3 4">DSM 44255</strain>
    </source>
</reference>
<dbReference type="RefSeq" id="WP_253891649.1">
    <property type="nucleotide sequence ID" value="NZ_BAAAVB010000018.1"/>
</dbReference>
<gene>
    <name evidence="3" type="ORF">LV75_006852</name>
</gene>
<protein>
    <submittedName>
        <fullName evidence="3">PucR C-terminal helix-turn-helix domain-containing protein</fullName>
    </submittedName>
</protein>
<accession>A0ABT1INS5</accession>
<dbReference type="Gene3D" id="1.10.10.2840">
    <property type="entry name" value="PucR C-terminal helix-turn-helix domain"/>
    <property type="match status" value="1"/>
</dbReference>
<feature type="domain" description="PucR C-terminal helix-turn-helix" evidence="1">
    <location>
        <begin position="295"/>
        <end position="352"/>
    </location>
</feature>
<evidence type="ECO:0000259" key="2">
    <source>
        <dbReference type="Pfam" id="PF25906"/>
    </source>
</evidence>
<dbReference type="PANTHER" id="PTHR33744">
    <property type="entry name" value="CARBOHYDRATE DIACID REGULATOR"/>
    <property type="match status" value="1"/>
</dbReference>
<feature type="domain" description="PucR-like N-terminal" evidence="2">
    <location>
        <begin position="47"/>
        <end position="156"/>
    </location>
</feature>
<dbReference type="Proteomes" id="UP001205185">
    <property type="component" value="Unassembled WGS sequence"/>
</dbReference>
<evidence type="ECO:0000313" key="4">
    <source>
        <dbReference type="Proteomes" id="UP001205185"/>
    </source>
</evidence>